<dbReference type="AlphaFoldDB" id="A0A9C6XRW4"/>
<dbReference type="GeneID" id="113213270"/>
<dbReference type="PANTHER" id="PTHR16091">
    <property type="entry name" value="TTC17 PROTEIN"/>
    <property type="match status" value="1"/>
</dbReference>
<dbReference type="Proteomes" id="UP000504606">
    <property type="component" value="Unplaced"/>
</dbReference>
<reference evidence="5" key="2">
    <citation type="submission" date="2025-08" db="UniProtKB">
        <authorList>
            <consortium name="RefSeq"/>
        </authorList>
    </citation>
    <scope>IDENTIFICATION</scope>
    <source>
        <tissue evidence="5">Whole organism</tissue>
    </source>
</reference>
<dbReference type="InterPro" id="IPR052630">
    <property type="entry name" value="TTC17"/>
</dbReference>
<dbReference type="SMART" id="SM00028">
    <property type="entry name" value="TPR"/>
    <property type="match status" value="2"/>
</dbReference>
<evidence type="ECO:0000256" key="3">
    <source>
        <dbReference type="SAM" id="Phobius"/>
    </source>
</evidence>
<dbReference type="PANTHER" id="PTHR16091:SF3">
    <property type="entry name" value="TETRATRICOPEPTIDE REPEAT PROTEIN 17"/>
    <property type="match status" value="1"/>
</dbReference>
<organism evidence="4 5">
    <name type="scientific">Frankliniella occidentalis</name>
    <name type="common">Western flower thrips</name>
    <name type="synonym">Euthrips occidentalis</name>
    <dbReference type="NCBI Taxonomy" id="133901"/>
    <lineage>
        <taxon>Eukaryota</taxon>
        <taxon>Metazoa</taxon>
        <taxon>Ecdysozoa</taxon>
        <taxon>Arthropoda</taxon>
        <taxon>Hexapoda</taxon>
        <taxon>Insecta</taxon>
        <taxon>Pterygota</taxon>
        <taxon>Neoptera</taxon>
        <taxon>Paraneoptera</taxon>
        <taxon>Thysanoptera</taxon>
        <taxon>Terebrantia</taxon>
        <taxon>Thripoidea</taxon>
        <taxon>Thripidae</taxon>
        <taxon>Frankliniella</taxon>
    </lineage>
</organism>
<evidence type="ECO:0000256" key="1">
    <source>
        <dbReference type="PROSITE-ProRule" id="PRU00339"/>
    </source>
</evidence>
<proteinExistence type="predicted"/>
<dbReference type="GO" id="GO:0005737">
    <property type="term" value="C:cytoplasm"/>
    <property type="evidence" value="ECO:0007669"/>
    <property type="project" value="TreeGrafter"/>
</dbReference>
<dbReference type="Gene3D" id="1.25.40.10">
    <property type="entry name" value="Tetratricopeptide repeat domain"/>
    <property type="match status" value="1"/>
</dbReference>
<evidence type="ECO:0000313" key="4">
    <source>
        <dbReference type="Proteomes" id="UP000504606"/>
    </source>
</evidence>
<feature type="transmembrane region" description="Helical" evidence="3">
    <location>
        <begin position="338"/>
        <end position="361"/>
    </location>
</feature>
<keyword evidence="3" id="KW-0472">Membrane</keyword>
<dbReference type="InterPro" id="IPR019734">
    <property type="entry name" value="TPR_rpt"/>
</dbReference>
<keyword evidence="3" id="KW-1133">Transmembrane helix</keyword>
<dbReference type="Pfam" id="PF13181">
    <property type="entry name" value="TPR_8"/>
    <property type="match status" value="1"/>
</dbReference>
<dbReference type="OrthoDB" id="79426at2759"/>
<reference evidence="5" key="1">
    <citation type="journal article" date="2018" name="Proc. Natl. Acad. Sci. U.S.A.">
        <title>Phylogenomics and the evolution of hemipteroid insects.</title>
        <authorList>
            <person name="Johnson K.P."/>
            <person name="Dietrich C.H."/>
            <person name="Friedrich F."/>
            <person name="Beutel R.G."/>
            <person name="Wipfler B."/>
            <person name="Peters R.S."/>
            <person name="Allen J.M."/>
            <person name="Petersen M."/>
            <person name="Donath A."/>
            <person name="Walden K.K."/>
            <person name="Kozlov A.M."/>
            <person name="Podsiadlowski L."/>
            <person name="Mayer C."/>
            <person name="Meusemann K."/>
            <person name="Vasilikopoulos A."/>
            <person name="Waterhouse R.M."/>
            <person name="Cameron S.L."/>
            <person name="Weirauch C."/>
            <person name="Swanson D.R."/>
            <person name="Percy D.M."/>
            <person name="Hardy N.B."/>
            <person name="Terry I."/>
            <person name="Liu S."/>
            <person name="Zhou X."/>
            <person name="Misof B."/>
            <person name="Robertson H.M."/>
            <person name="Yoshizawa K."/>
        </authorList>
    </citation>
    <scope>NUCLEOTIDE SEQUENCE</scope>
    <source>
        <tissue evidence="5">Whole organism</tissue>
    </source>
</reference>
<dbReference type="PROSITE" id="PS50005">
    <property type="entry name" value="TPR"/>
    <property type="match status" value="2"/>
</dbReference>
<dbReference type="KEGG" id="foc:113213270"/>
<feature type="compositionally biased region" description="Low complexity" evidence="2">
    <location>
        <begin position="94"/>
        <end position="117"/>
    </location>
</feature>
<evidence type="ECO:0000313" key="5">
    <source>
        <dbReference type="RefSeq" id="XP_052128921.1"/>
    </source>
</evidence>
<feature type="repeat" description="TPR" evidence="1">
    <location>
        <begin position="220"/>
        <end position="253"/>
    </location>
</feature>
<accession>A0A9C6XRW4</accession>
<feature type="compositionally biased region" description="Basic and acidic residues" evidence="2">
    <location>
        <begin position="143"/>
        <end position="153"/>
    </location>
</feature>
<gene>
    <name evidence="5" type="primary">LOC113213270</name>
</gene>
<feature type="region of interest" description="Disordered" evidence="2">
    <location>
        <begin position="91"/>
        <end position="156"/>
    </location>
</feature>
<dbReference type="SUPFAM" id="SSF48452">
    <property type="entry name" value="TPR-like"/>
    <property type="match status" value="1"/>
</dbReference>
<sequence length="409" mass="45625">MSDVPCITYMALYILSLHVIQSNSRASTGWRLDPEEGKIVQTTIYPNAFGPQSTEDLIFDIISSTVHVGNTWTKTASGSLCKECHLTNTSEIGSNSGPNRSNSSTNSTSHSSSPSGNNKRRCNGTVTGGSKPKLTAPDGTIVKVKEGKSKSGDSEQLDCGKPVNFTYYDNLLGISNRQSHPHVPELQMELIFKKKMIKDQDVENLERKLRKAKRDKPKSVKLYNQIGNFWRIKGDTQKSIECFRRALAVSPDNAEVLLNLARVMLNLQYWDDALKLTVWSLDKTDKNAWQQHFTLGEIFKAIGQYRNASAHLRHAVELKPDFEPAIELLRSIEEATNVHYYTLFIIFSLALAVLLVILVGCSSDSSDVDDSDAKAQRHFNKPLSMRSLKLGIQSRSFRSKGSSKNTSHN</sequence>
<keyword evidence="3" id="KW-0812">Transmembrane</keyword>
<evidence type="ECO:0000256" key="2">
    <source>
        <dbReference type="SAM" id="MobiDB-lite"/>
    </source>
</evidence>
<dbReference type="Pfam" id="PF14559">
    <property type="entry name" value="TPR_19"/>
    <property type="match status" value="1"/>
</dbReference>
<dbReference type="GO" id="GO:0015629">
    <property type="term" value="C:actin cytoskeleton"/>
    <property type="evidence" value="ECO:0007669"/>
    <property type="project" value="TreeGrafter"/>
</dbReference>
<name>A0A9C6XRW4_FRAOC</name>
<protein>
    <submittedName>
        <fullName evidence="5">Uncharacterized protein LOC113213270</fullName>
    </submittedName>
</protein>
<dbReference type="RefSeq" id="XP_052128921.1">
    <property type="nucleotide sequence ID" value="XM_052272961.1"/>
</dbReference>
<keyword evidence="1" id="KW-0802">TPR repeat</keyword>
<dbReference type="GO" id="GO:0030041">
    <property type="term" value="P:actin filament polymerization"/>
    <property type="evidence" value="ECO:0007669"/>
    <property type="project" value="TreeGrafter"/>
</dbReference>
<feature type="repeat" description="TPR" evidence="1">
    <location>
        <begin position="289"/>
        <end position="322"/>
    </location>
</feature>
<keyword evidence="4" id="KW-1185">Reference proteome</keyword>
<dbReference type="InterPro" id="IPR011990">
    <property type="entry name" value="TPR-like_helical_dom_sf"/>
</dbReference>